<dbReference type="GO" id="GO:1901605">
    <property type="term" value="P:alpha-amino acid metabolic process"/>
    <property type="evidence" value="ECO:0007669"/>
    <property type="project" value="TreeGrafter"/>
</dbReference>
<evidence type="ECO:0000256" key="3">
    <source>
        <dbReference type="ARBA" id="ARBA00022576"/>
    </source>
</evidence>
<dbReference type="PANTHER" id="PTHR42790">
    <property type="entry name" value="AMINOTRANSFERASE"/>
    <property type="match status" value="1"/>
</dbReference>
<reference evidence="7" key="1">
    <citation type="submission" date="2011-04" db="EMBL/GenBank/DDBJ databases">
        <title>Evolution of plant cell wall degrading machinery underlies the functional diversity of forest fungi.</title>
        <authorList>
            <consortium name="US DOE Joint Genome Institute (JGI-PGF)"/>
            <person name="Eastwood D.C."/>
            <person name="Floudas D."/>
            <person name="Binder M."/>
            <person name="Majcherczyk A."/>
            <person name="Schneider P."/>
            <person name="Aerts A."/>
            <person name="Asiegbu F.O."/>
            <person name="Baker S.E."/>
            <person name="Barry K."/>
            <person name="Bendiksby M."/>
            <person name="Blumentritt M."/>
            <person name="Coutinho P.M."/>
            <person name="Cullen D."/>
            <person name="Cullen D."/>
            <person name="Gathman A."/>
            <person name="Goodell B."/>
            <person name="Henrissat B."/>
            <person name="Ihrmark K."/>
            <person name="Kauserud H."/>
            <person name="Kohler A."/>
            <person name="LaButti K."/>
            <person name="Lapidus A."/>
            <person name="Lavin J.L."/>
            <person name="Lee Y.-H."/>
            <person name="Lindquist E."/>
            <person name="Lilly W."/>
            <person name="Lucas S."/>
            <person name="Morin E."/>
            <person name="Murat C."/>
            <person name="Oguiza J.A."/>
            <person name="Park J."/>
            <person name="Pisabarro A.G."/>
            <person name="Riley R."/>
            <person name="Rosling A."/>
            <person name="Salamov A."/>
            <person name="Schmidt O."/>
            <person name="Schmutz J."/>
            <person name="Skrede I."/>
            <person name="Stenlid J."/>
            <person name="Wiebenga A."/>
            <person name="Xie X."/>
            <person name="Kues U."/>
            <person name="Hibbett D.S."/>
            <person name="Hoffmeister D."/>
            <person name="Hogberg N."/>
            <person name="Martin F."/>
            <person name="Grigoriev I.V."/>
            <person name="Watkinson S.C."/>
        </authorList>
    </citation>
    <scope>NUCLEOTIDE SEQUENCE</scope>
    <source>
        <strain evidence="7">S7.9</strain>
    </source>
</reference>
<dbReference type="OrthoDB" id="691673at2759"/>
<dbReference type="Gene3D" id="3.40.640.10">
    <property type="entry name" value="Type I PLP-dependent aspartate aminotransferase-like (Major domain)"/>
    <property type="match status" value="2"/>
</dbReference>
<evidence type="ECO:0000256" key="1">
    <source>
        <dbReference type="ARBA" id="ARBA00001933"/>
    </source>
</evidence>
<organism>
    <name type="scientific">Serpula lacrymans var. lacrymans (strain S7.9)</name>
    <name type="common">Dry rot fungus</name>
    <dbReference type="NCBI Taxonomy" id="578457"/>
    <lineage>
        <taxon>Eukaryota</taxon>
        <taxon>Fungi</taxon>
        <taxon>Dikarya</taxon>
        <taxon>Basidiomycota</taxon>
        <taxon>Agaricomycotina</taxon>
        <taxon>Agaricomycetes</taxon>
        <taxon>Agaricomycetidae</taxon>
        <taxon>Boletales</taxon>
        <taxon>Coniophorineae</taxon>
        <taxon>Serpulaceae</taxon>
        <taxon>Serpula</taxon>
    </lineage>
</organism>
<name>F8NMT3_SERL9</name>
<dbReference type="CDD" id="cd00609">
    <property type="entry name" value="AAT_like"/>
    <property type="match status" value="1"/>
</dbReference>
<comment type="similarity">
    <text evidence="2">Belongs to the class-I pyridoxal-phosphate-dependent aminotransferase family.</text>
</comment>
<sequence length="561" mass="63328">MDLEKESKAVDLSHHLSVVSRARKTSPLKGLQKYFVKPGMLSLAGGLPSPAYFPFSSISADVLVTESFAVVPDEQSSTFSWFWKLFGSGPSTKEKTTTVTIPKYPTNPGDINLAAALQYGAAVAQTPLQEFIKNFVTQVYQPAYDDFSVLIHTGNTDGWNRIVATLCNPGEGVLTEEWTYPSAMSAMAPYGINPVPIAMDSQGMRADSLNTLLSEWDEEARHMKRPHVMYIVPVGQNPKGTTMGVARKKEIYEICVKYVVDIIIAEDDPYYFLQMGLFVPKGERSMSAIASTSTQKDEPWCQVLISMWLRYDYEGRVIRLDTFSKTIAPGSRLGWFTCNPLFAERLERQGETSTQAPCGFGQVNQINQFTELLWLTWIKSLITRALLHWKYEGYIRWLRGLGAEYEIRRNFFIDCLAEEFLLQKGVGTSGVWRGCNVYRASAKNKKQLMQEKYAVERDTMFSFIPPTAGMFVWMKLHLENHPSFAQEDGETLEMKLWTQVAEAGVLFGPGWMFAPDAFSTSVMEENEVGHFRISFSNSEFADLKKAVTIFGRVIREFFAKA</sequence>
<dbReference type="RefSeq" id="XP_007316000.1">
    <property type="nucleotide sequence ID" value="XM_007315938.1"/>
</dbReference>
<dbReference type="Pfam" id="PF00155">
    <property type="entry name" value="Aminotran_1_2"/>
    <property type="match status" value="1"/>
</dbReference>
<gene>
    <name evidence="7" type="ORF">SERLADRAFT_414134</name>
</gene>
<comment type="cofactor">
    <cofactor evidence="1">
        <name>pyridoxal 5'-phosphate</name>
        <dbReference type="ChEBI" id="CHEBI:597326"/>
    </cofactor>
</comment>
<evidence type="ECO:0000256" key="2">
    <source>
        <dbReference type="ARBA" id="ARBA00007441"/>
    </source>
</evidence>
<keyword evidence="4" id="KW-0808">Transferase</keyword>
<dbReference type="InterPro" id="IPR015421">
    <property type="entry name" value="PyrdxlP-dep_Trfase_major"/>
</dbReference>
<accession>F8NMT3</accession>
<evidence type="ECO:0000313" key="7">
    <source>
        <dbReference type="EMBL" id="EGO27909.1"/>
    </source>
</evidence>
<dbReference type="PANTHER" id="PTHR42790:SF1">
    <property type="entry name" value="AROMATIC AMINO ACID AMINOTRANSFERASE, HYPOTHETICAL (EUROFUNG)"/>
    <property type="match status" value="1"/>
</dbReference>
<dbReference type="GeneID" id="18813223"/>
<feature type="domain" description="Aminotransferase class I/classII large" evidence="6">
    <location>
        <begin position="142"/>
        <end position="348"/>
    </location>
</feature>
<dbReference type="SUPFAM" id="SSF53383">
    <property type="entry name" value="PLP-dependent transferases"/>
    <property type="match status" value="1"/>
</dbReference>
<dbReference type="InterPro" id="IPR015424">
    <property type="entry name" value="PyrdxlP-dep_Trfase"/>
</dbReference>
<keyword evidence="5" id="KW-0663">Pyridoxal phosphate</keyword>
<evidence type="ECO:0000256" key="4">
    <source>
        <dbReference type="ARBA" id="ARBA00022679"/>
    </source>
</evidence>
<dbReference type="InterPro" id="IPR050859">
    <property type="entry name" value="Class-I_PLP-dep_aminotransf"/>
</dbReference>
<protein>
    <recommendedName>
        <fullName evidence="6">Aminotransferase class I/classII large domain-containing protein</fullName>
    </recommendedName>
</protein>
<evidence type="ECO:0000259" key="6">
    <source>
        <dbReference type="Pfam" id="PF00155"/>
    </source>
</evidence>
<dbReference type="GO" id="GO:0008483">
    <property type="term" value="F:transaminase activity"/>
    <property type="evidence" value="ECO:0007669"/>
    <property type="project" value="UniProtKB-KW"/>
</dbReference>
<dbReference type="GO" id="GO:0030170">
    <property type="term" value="F:pyridoxal phosphate binding"/>
    <property type="evidence" value="ECO:0007669"/>
    <property type="project" value="InterPro"/>
</dbReference>
<evidence type="ECO:0000256" key="5">
    <source>
        <dbReference type="ARBA" id="ARBA00022898"/>
    </source>
</evidence>
<dbReference type="KEGG" id="sla:SERLADRAFT_414134"/>
<dbReference type="EMBL" id="GL945431">
    <property type="protein sequence ID" value="EGO27909.1"/>
    <property type="molecule type" value="Genomic_DNA"/>
</dbReference>
<dbReference type="HOGENOM" id="CLU_017584_0_5_1"/>
<dbReference type="AlphaFoldDB" id="F8NMT3"/>
<dbReference type="Proteomes" id="UP000008064">
    <property type="component" value="Unassembled WGS sequence"/>
</dbReference>
<keyword evidence="3" id="KW-0032">Aminotransferase</keyword>
<dbReference type="InterPro" id="IPR004839">
    <property type="entry name" value="Aminotransferase_I/II_large"/>
</dbReference>
<proteinExistence type="inferred from homology"/>